<dbReference type="GlyGen" id="A0AAA9TK64">
    <property type="glycosylation" value="1 site"/>
</dbReference>
<protein>
    <submittedName>
        <fullName evidence="5">G protein subunit beta 1 like</fullName>
    </submittedName>
</protein>
<evidence type="ECO:0000256" key="1">
    <source>
        <dbReference type="ARBA" id="ARBA00022574"/>
    </source>
</evidence>
<dbReference type="InterPro" id="IPR036322">
    <property type="entry name" value="WD40_repeat_dom_sf"/>
</dbReference>
<dbReference type="SUPFAM" id="SSF50978">
    <property type="entry name" value="WD40 repeat-like"/>
    <property type="match status" value="1"/>
</dbReference>
<reference evidence="5" key="3">
    <citation type="submission" date="2025-09" db="UniProtKB">
        <authorList>
            <consortium name="Ensembl"/>
        </authorList>
    </citation>
    <scope>IDENTIFICATION</scope>
    <source>
        <strain evidence="5">Hereford</strain>
    </source>
</reference>
<dbReference type="Pfam" id="PF00400">
    <property type="entry name" value="WD40"/>
    <property type="match status" value="3"/>
</dbReference>
<keyword evidence="2" id="KW-0677">Repeat</keyword>
<keyword evidence="1 3" id="KW-0853">WD repeat</keyword>
<dbReference type="SMART" id="SM00320">
    <property type="entry name" value="WD40"/>
    <property type="match status" value="6"/>
</dbReference>
<sequence>MGRPRGVGSEGASGPRSCAPGVRAGSPRLAHGGRSSDSPALSLRGAGPRSALAGPPRRALCRHAVRRAGDAALLCQPSRYPSWRSAGTEGKGRTLSPRRPEGAAVSQQRVSPQPGATSTAGRSPGRACASAPSAKRSGGPTARRAPINPRAAPPAGGAGSACAFAAPERRAQARAPPGDRRGAWSRPARGRKGRSRARRGRGPRRGGAGSLAARSAVLRGPAGWVCALPSLPTSARAAGPARSVLAVEGAAQSWRRAAAGEHMAAPVPNPQFVLRGARSAVHALHFCHGAQGHPLLLSGSLRGLVHVWSLQTRRPLAALDGHGGQCVTWLHTLPQGPQLLSQGRDLQLCVWDLAEGRNAVVDAVHLESVGFCRASVLAEGPQRWMLAVPGRGSDEVQVLELPSKTSVSCLKPEAGARLGMPMCLQLWQAESSPRPLLLAGYEDGSLALWDVSARKVCSRVACHSEPVMALALDPRRARGVSGSAEKVLAVWSLEGQQALQVRGTHELINPGIADLKIRPDSKILATAGWDHRVRVFQWRTMKPLAVLAFHSATVHCVAFNTTGLLAAGSGDQRISVWSLYPPT</sequence>
<dbReference type="GeneTree" id="ENSGT00390000018606"/>
<evidence type="ECO:0000313" key="6">
    <source>
        <dbReference type="Proteomes" id="UP000009136"/>
    </source>
</evidence>
<proteinExistence type="predicted"/>
<keyword evidence="6" id="KW-1185">Reference proteome</keyword>
<name>A0AAA9TK64_BOVIN</name>
<evidence type="ECO:0000256" key="4">
    <source>
        <dbReference type="SAM" id="MobiDB-lite"/>
    </source>
</evidence>
<dbReference type="AlphaFoldDB" id="A0AAA9TK64"/>
<feature type="compositionally biased region" description="Polar residues" evidence="4">
    <location>
        <begin position="105"/>
        <end position="121"/>
    </location>
</feature>
<accession>A0AAA9TK64</accession>
<dbReference type="Ensembl" id="ENSBTAT00000135114.1">
    <property type="protein sequence ID" value="ENSBTAP00000098762.1"/>
    <property type="gene ID" value="ENSBTAG00000021052.7"/>
</dbReference>
<dbReference type="PROSITE" id="PS50294">
    <property type="entry name" value="WD_REPEATS_REGION"/>
    <property type="match status" value="1"/>
</dbReference>
<reference evidence="5" key="1">
    <citation type="submission" date="2018-03" db="EMBL/GenBank/DDBJ databases">
        <title>ARS-UCD1.2.</title>
        <authorList>
            <person name="Rosen B.D."/>
            <person name="Bickhart D.M."/>
            <person name="Koren S."/>
            <person name="Schnabel R.D."/>
            <person name="Hall R."/>
            <person name="Zimin A."/>
            <person name="Dreischer C."/>
            <person name="Schultheiss S."/>
            <person name="Schroeder S.G."/>
            <person name="Elsik C.G."/>
            <person name="Couldrey C."/>
            <person name="Liu G.E."/>
            <person name="Van Tassell C.P."/>
            <person name="Phillippy A.M."/>
            <person name="Smith T.P.L."/>
            <person name="Medrano J.F."/>
        </authorList>
    </citation>
    <scope>NUCLEOTIDE SEQUENCE [LARGE SCALE GENOMIC DNA]</scope>
    <source>
        <strain evidence="5">Hereford</strain>
    </source>
</reference>
<dbReference type="Proteomes" id="UP000009136">
    <property type="component" value="Chromosome 17"/>
</dbReference>
<evidence type="ECO:0000256" key="2">
    <source>
        <dbReference type="ARBA" id="ARBA00022737"/>
    </source>
</evidence>
<feature type="region of interest" description="Disordered" evidence="4">
    <location>
        <begin position="1"/>
        <end position="57"/>
    </location>
</feature>
<evidence type="ECO:0000313" key="5">
    <source>
        <dbReference type="Ensembl" id="ENSBTAP00000098762.1"/>
    </source>
</evidence>
<reference evidence="5" key="2">
    <citation type="submission" date="2025-08" db="UniProtKB">
        <authorList>
            <consortium name="Ensembl"/>
        </authorList>
    </citation>
    <scope>IDENTIFICATION</scope>
    <source>
        <strain evidence="5">Hereford</strain>
    </source>
</reference>
<evidence type="ECO:0000256" key="3">
    <source>
        <dbReference type="PROSITE-ProRule" id="PRU00221"/>
    </source>
</evidence>
<dbReference type="PROSITE" id="PS50082">
    <property type="entry name" value="WD_REPEATS_2"/>
    <property type="match status" value="2"/>
</dbReference>
<dbReference type="PANTHER" id="PTHR19854:SF1">
    <property type="entry name" value="GUANINE NUCLEOTIDE-BINDING PROTEIN SUBUNIT BETA-LIKE PROTEIN 1"/>
    <property type="match status" value="1"/>
</dbReference>
<feature type="compositionally biased region" description="Low complexity" evidence="4">
    <location>
        <begin position="140"/>
        <end position="166"/>
    </location>
</feature>
<dbReference type="InterPro" id="IPR015943">
    <property type="entry name" value="WD40/YVTN_repeat-like_dom_sf"/>
</dbReference>
<feature type="compositionally biased region" description="Basic residues" evidence="4">
    <location>
        <begin position="188"/>
        <end position="204"/>
    </location>
</feature>
<feature type="region of interest" description="Disordered" evidence="4">
    <location>
        <begin position="71"/>
        <end position="212"/>
    </location>
</feature>
<gene>
    <name evidence="5" type="primary">GNB1L</name>
</gene>
<dbReference type="PANTHER" id="PTHR19854">
    <property type="entry name" value="TRANSDUCIN BETA-LIKE 3"/>
    <property type="match status" value="1"/>
</dbReference>
<organism evidence="5 6">
    <name type="scientific">Bos taurus</name>
    <name type="common">Bovine</name>
    <dbReference type="NCBI Taxonomy" id="9913"/>
    <lineage>
        <taxon>Eukaryota</taxon>
        <taxon>Metazoa</taxon>
        <taxon>Chordata</taxon>
        <taxon>Craniata</taxon>
        <taxon>Vertebrata</taxon>
        <taxon>Euteleostomi</taxon>
        <taxon>Mammalia</taxon>
        <taxon>Eutheria</taxon>
        <taxon>Laurasiatheria</taxon>
        <taxon>Artiodactyla</taxon>
        <taxon>Ruminantia</taxon>
        <taxon>Pecora</taxon>
        <taxon>Bovidae</taxon>
        <taxon>Bovinae</taxon>
        <taxon>Bos</taxon>
    </lineage>
</organism>
<feature type="repeat" description="WD" evidence="3">
    <location>
        <begin position="547"/>
        <end position="583"/>
    </location>
</feature>
<dbReference type="Gene3D" id="2.130.10.10">
    <property type="entry name" value="YVTN repeat-like/Quinoprotein amine dehydrogenase"/>
    <property type="match status" value="2"/>
</dbReference>
<feature type="compositionally biased region" description="Basic and acidic residues" evidence="4">
    <location>
        <begin position="167"/>
        <end position="182"/>
    </location>
</feature>
<feature type="repeat" description="WD" evidence="3">
    <location>
        <begin position="460"/>
        <end position="501"/>
    </location>
</feature>
<dbReference type="InterPro" id="IPR001680">
    <property type="entry name" value="WD40_rpt"/>
</dbReference>